<keyword evidence="2" id="KW-0812">Transmembrane</keyword>
<keyword evidence="2" id="KW-1133">Transmembrane helix</keyword>
<name>A0A7G7YN00_9CORY</name>
<evidence type="ECO:0000313" key="3">
    <source>
        <dbReference type="EMBL" id="QNH95870.1"/>
    </source>
</evidence>
<evidence type="ECO:0000256" key="1">
    <source>
        <dbReference type="SAM" id="MobiDB-lite"/>
    </source>
</evidence>
<dbReference type="RefSeq" id="WP_185769087.1">
    <property type="nucleotide sequence ID" value="NZ_CP046883.1"/>
</dbReference>
<feature type="compositionally biased region" description="Low complexity" evidence="1">
    <location>
        <begin position="232"/>
        <end position="268"/>
    </location>
</feature>
<accession>A0A7G7YN00</accession>
<organism evidence="3 4">
    <name type="scientific">Corynebacterium anserum</name>
    <dbReference type="NCBI Taxonomy" id="2684406"/>
    <lineage>
        <taxon>Bacteria</taxon>
        <taxon>Bacillati</taxon>
        <taxon>Actinomycetota</taxon>
        <taxon>Actinomycetes</taxon>
        <taxon>Mycobacteriales</taxon>
        <taxon>Corynebacteriaceae</taxon>
        <taxon>Corynebacterium</taxon>
    </lineage>
</organism>
<reference evidence="3 4" key="1">
    <citation type="submission" date="2019-12" db="EMBL/GenBank/DDBJ databases">
        <title>Corynebacterium sp. nov., isolated from feces of the Anser Albifrons in China.</title>
        <authorList>
            <person name="Liu Q."/>
        </authorList>
    </citation>
    <scope>NUCLEOTIDE SEQUENCE [LARGE SCALE GENOMIC DNA]</scope>
    <source>
        <strain evidence="3 4">23H37-10</strain>
    </source>
</reference>
<proteinExistence type="predicted"/>
<dbReference type="Proteomes" id="UP000515275">
    <property type="component" value="Chromosome"/>
</dbReference>
<gene>
    <name evidence="3" type="ORF">GP473_03530</name>
</gene>
<evidence type="ECO:0000313" key="4">
    <source>
        <dbReference type="Proteomes" id="UP000515275"/>
    </source>
</evidence>
<protein>
    <submittedName>
        <fullName evidence="3">Uncharacterized protein</fullName>
    </submittedName>
</protein>
<evidence type="ECO:0000256" key="2">
    <source>
        <dbReference type="SAM" id="Phobius"/>
    </source>
</evidence>
<feature type="transmembrane region" description="Helical" evidence="2">
    <location>
        <begin position="37"/>
        <end position="56"/>
    </location>
</feature>
<dbReference type="AlphaFoldDB" id="A0A7G7YN00"/>
<feature type="region of interest" description="Disordered" evidence="1">
    <location>
        <begin position="215"/>
        <end position="285"/>
    </location>
</feature>
<sequence>MPKHSAAAIKSRMSQSVPENKKRRRRHEWDDTRKPAWVAYLSLFCVVGLFIAVLALSQSDRISQPQNINGDLLGAYGVSREDYQRHAHNTLEQMEGDSPRWALLSLQHSMNAQELADIFKDLDMRVSTLLLGPIQVPLPEPASGLRRIDVFNRAVNTLAKGSGLRAEDLRFDSVLVYGAPEQLRELAKRPGVYCVEAAHPDAVWGRIGVQPLVQEDSPYAPPVGHSGNGQGETSAQTSPATPSDTPTPSDMSEPSGAPVPAQTPATAPELAPNLSARNEGEARQQ</sequence>
<dbReference type="KEGG" id="cans:GP473_03530"/>
<feature type="region of interest" description="Disordered" evidence="1">
    <location>
        <begin position="1"/>
        <end position="28"/>
    </location>
</feature>
<keyword evidence="2" id="KW-0472">Membrane</keyword>
<dbReference type="EMBL" id="CP046883">
    <property type="protein sequence ID" value="QNH95870.1"/>
    <property type="molecule type" value="Genomic_DNA"/>
</dbReference>
<keyword evidence="4" id="KW-1185">Reference proteome</keyword>